<reference evidence="2" key="3">
    <citation type="submission" date="2015-06" db="UniProtKB">
        <authorList>
            <consortium name="EnsemblMetazoa"/>
        </authorList>
    </citation>
    <scope>IDENTIFICATION</scope>
</reference>
<dbReference type="Proteomes" id="UP000014760">
    <property type="component" value="Unassembled WGS sequence"/>
</dbReference>
<evidence type="ECO:0000313" key="1">
    <source>
        <dbReference type="EMBL" id="ELU06305.1"/>
    </source>
</evidence>
<reference evidence="3" key="1">
    <citation type="submission" date="2012-12" db="EMBL/GenBank/DDBJ databases">
        <authorList>
            <person name="Hellsten U."/>
            <person name="Grimwood J."/>
            <person name="Chapman J.A."/>
            <person name="Shapiro H."/>
            <person name="Aerts A."/>
            <person name="Otillar R.P."/>
            <person name="Terry A.Y."/>
            <person name="Boore J.L."/>
            <person name="Simakov O."/>
            <person name="Marletaz F."/>
            <person name="Cho S.-J."/>
            <person name="Edsinger-Gonzales E."/>
            <person name="Havlak P."/>
            <person name="Kuo D.-H."/>
            <person name="Larsson T."/>
            <person name="Lv J."/>
            <person name="Arendt D."/>
            <person name="Savage R."/>
            <person name="Osoegawa K."/>
            <person name="de Jong P."/>
            <person name="Lindberg D.R."/>
            <person name="Seaver E.C."/>
            <person name="Weisblat D.A."/>
            <person name="Putnam N.H."/>
            <person name="Grigoriev I.V."/>
            <person name="Rokhsar D.S."/>
        </authorList>
    </citation>
    <scope>NUCLEOTIDE SEQUENCE</scope>
    <source>
        <strain evidence="3">I ESC-2004</strain>
    </source>
</reference>
<gene>
    <name evidence="1" type="ORF">CAPTEDRAFT_207421</name>
</gene>
<dbReference type="EMBL" id="AMQN01022900">
    <property type="status" value="NOT_ANNOTATED_CDS"/>
    <property type="molecule type" value="Genomic_DNA"/>
</dbReference>
<accession>R7UJC1</accession>
<evidence type="ECO:0000313" key="2">
    <source>
        <dbReference type="EnsemblMetazoa" id="CapteP207421"/>
    </source>
</evidence>
<protein>
    <submittedName>
        <fullName evidence="1 2">Uncharacterized protein</fullName>
    </submittedName>
</protein>
<reference evidence="1 3" key="2">
    <citation type="journal article" date="2013" name="Nature">
        <title>Insights into bilaterian evolution from three spiralian genomes.</title>
        <authorList>
            <person name="Simakov O."/>
            <person name="Marletaz F."/>
            <person name="Cho S.J."/>
            <person name="Edsinger-Gonzales E."/>
            <person name="Havlak P."/>
            <person name="Hellsten U."/>
            <person name="Kuo D.H."/>
            <person name="Larsson T."/>
            <person name="Lv J."/>
            <person name="Arendt D."/>
            <person name="Savage R."/>
            <person name="Osoegawa K."/>
            <person name="de Jong P."/>
            <person name="Grimwood J."/>
            <person name="Chapman J.A."/>
            <person name="Shapiro H."/>
            <person name="Aerts A."/>
            <person name="Otillar R.P."/>
            <person name="Terry A.Y."/>
            <person name="Boore J.L."/>
            <person name="Grigoriev I.V."/>
            <person name="Lindberg D.R."/>
            <person name="Seaver E.C."/>
            <person name="Weisblat D.A."/>
            <person name="Putnam N.H."/>
            <person name="Rokhsar D.S."/>
        </authorList>
    </citation>
    <scope>NUCLEOTIDE SEQUENCE</scope>
    <source>
        <strain evidence="1 3">I ESC-2004</strain>
    </source>
</reference>
<dbReference type="EMBL" id="KB300783">
    <property type="protein sequence ID" value="ELU06305.1"/>
    <property type="molecule type" value="Genomic_DNA"/>
</dbReference>
<name>R7UJC1_CAPTE</name>
<dbReference type="AlphaFoldDB" id="R7UJC1"/>
<evidence type="ECO:0000313" key="3">
    <source>
        <dbReference type="Proteomes" id="UP000014760"/>
    </source>
</evidence>
<sequence>MDSSEKALIQRVRERIWKEGRGAEAYALHIIFHEICGEWMQEWSLTSILQLSQPEEEAVEQVLPAIEPSSLSHLCKWAEERHDRIRWVITRRSKGGRSFGV</sequence>
<organism evidence="1">
    <name type="scientific">Capitella teleta</name>
    <name type="common">Polychaete worm</name>
    <dbReference type="NCBI Taxonomy" id="283909"/>
    <lineage>
        <taxon>Eukaryota</taxon>
        <taxon>Metazoa</taxon>
        <taxon>Spiralia</taxon>
        <taxon>Lophotrochozoa</taxon>
        <taxon>Annelida</taxon>
        <taxon>Polychaeta</taxon>
        <taxon>Sedentaria</taxon>
        <taxon>Scolecida</taxon>
        <taxon>Capitellidae</taxon>
        <taxon>Capitella</taxon>
    </lineage>
</organism>
<dbReference type="EnsemblMetazoa" id="CapteT207421">
    <property type="protein sequence ID" value="CapteP207421"/>
    <property type="gene ID" value="CapteG207421"/>
</dbReference>
<proteinExistence type="predicted"/>
<dbReference type="HOGENOM" id="CLU_2294305_0_0_1"/>
<keyword evidence="3" id="KW-1185">Reference proteome</keyword>